<proteinExistence type="predicted"/>
<organism evidence="1 2">
    <name type="scientific">Chrysodeixis includens</name>
    <name type="common">Soybean looper</name>
    <name type="synonym">Pseudoplusia includens</name>
    <dbReference type="NCBI Taxonomy" id="689277"/>
    <lineage>
        <taxon>Eukaryota</taxon>
        <taxon>Metazoa</taxon>
        <taxon>Ecdysozoa</taxon>
        <taxon>Arthropoda</taxon>
        <taxon>Hexapoda</taxon>
        <taxon>Insecta</taxon>
        <taxon>Pterygota</taxon>
        <taxon>Neoptera</taxon>
        <taxon>Endopterygota</taxon>
        <taxon>Lepidoptera</taxon>
        <taxon>Glossata</taxon>
        <taxon>Ditrysia</taxon>
        <taxon>Noctuoidea</taxon>
        <taxon>Noctuidae</taxon>
        <taxon>Plusiinae</taxon>
        <taxon>Chrysodeixis</taxon>
    </lineage>
</organism>
<reference evidence="1" key="1">
    <citation type="submission" date="2021-12" db="EMBL/GenBank/DDBJ databases">
        <authorList>
            <person name="King R."/>
        </authorList>
    </citation>
    <scope>NUCLEOTIDE SEQUENCE</scope>
</reference>
<name>A0A9N8KZE1_CHRIL</name>
<evidence type="ECO:0000313" key="2">
    <source>
        <dbReference type="Proteomes" id="UP001154114"/>
    </source>
</evidence>
<dbReference type="AlphaFoldDB" id="A0A9N8KZE1"/>
<keyword evidence="2" id="KW-1185">Reference proteome</keyword>
<sequence length="132" mass="14346">MKVYDWRRRDAAKLAATACTDSYAKPTQAGGAAARDAPTCGAGTGTVSHLPVLIITSYYINISNYCMHPLLGSYDCEAHCHPMRVRHRARCVMRITGCIALICTSLNTFNACADAACCCRAHGERRKPHNIA</sequence>
<dbReference type="Proteomes" id="UP001154114">
    <property type="component" value="Chromosome 3"/>
</dbReference>
<protein>
    <submittedName>
        <fullName evidence="1">Uncharacterized protein</fullName>
    </submittedName>
</protein>
<dbReference type="EMBL" id="LR824006">
    <property type="protein sequence ID" value="CAD0195819.1"/>
    <property type="molecule type" value="Genomic_DNA"/>
</dbReference>
<accession>A0A9N8KZE1</accession>
<evidence type="ECO:0000313" key="1">
    <source>
        <dbReference type="EMBL" id="CAD0195819.1"/>
    </source>
</evidence>
<gene>
    <name evidence="1" type="ORF">CINC_LOCUS9770</name>
</gene>